<evidence type="ECO:0000256" key="1">
    <source>
        <dbReference type="SAM" id="MobiDB-lite"/>
    </source>
</evidence>
<gene>
    <name evidence="2" type="ORF">HCEG_03243</name>
</gene>
<dbReference type="Proteomes" id="UP000008142">
    <property type="component" value="Unassembled WGS sequence"/>
</dbReference>
<dbReference type="OMA" id="TRCEDAW"/>
<dbReference type="OrthoDB" id="10299026at2759"/>
<feature type="region of interest" description="Disordered" evidence="1">
    <location>
        <begin position="40"/>
        <end position="81"/>
    </location>
</feature>
<accession>F0UCD5</accession>
<organism evidence="3">
    <name type="scientific">Ajellomyces capsulatus (strain H88)</name>
    <name type="common">Darling's disease fungus</name>
    <name type="synonym">Histoplasma capsulatum</name>
    <dbReference type="NCBI Taxonomy" id="544711"/>
    <lineage>
        <taxon>Eukaryota</taxon>
        <taxon>Fungi</taxon>
        <taxon>Dikarya</taxon>
        <taxon>Ascomycota</taxon>
        <taxon>Pezizomycotina</taxon>
        <taxon>Eurotiomycetes</taxon>
        <taxon>Eurotiomycetidae</taxon>
        <taxon>Onygenales</taxon>
        <taxon>Ajellomycetaceae</taxon>
        <taxon>Histoplasma</taxon>
    </lineage>
</organism>
<dbReference type="HOGENOM" id="CLU_2235824_0_0_1"/>
<evidence type="ECO:0000313" key="2">
    <source>
        <dbReference type="EMBL" id="EGC44028.1"/>
    </source>
</evidence>
<dbReference type="EMBL" id="DS990637">
    <property type="protein sequence ID" value="EGC44028.1"/>
    <property type="molecule type" value="Genomic_DNA"/>
</dbReference>
<dbReference type="AlphaFoldDB" id="F0UCD5"/>
<name>F0UCD5_AJEC8</name>
<proteinExistence type="predicted"/>
<reference evidence="3" key="1">
    <citation type="submission" date="2008-07" db="EMBL/GenBank/DDBJ databases">
        <title>Annotation of Ajellomyces capsulatus strain H88.</title>
        <authorList>
            <person name="Champion M."/>
            <person name="Cuomo C."/>
            <person name="Ma L.-J."/>
            <person name="Henn M.R."/>
            <person name="Sil A."/>
            <person name="Goldman B."/>
            <person name="Young S.K."/>
            <person name="Kodira C.D."/>
            <person name="Zeng Q."/>
            <person name="Koehrsen M."/>
            <person name="Alvarado L."/>
            <person name="Berlin A."/>
            <person name="Borenstein D."/>
            <person name="Chen Z."/>
            <person name="Engels R."/>
            <person name="Freedman E."/>
            <person name="Gellesch M."/>
            <person name="Goldberg J."/>
            <person name="Griggs A."/>
            <person name="Gujja S."/>
            <person name="Heiman D."/>
            <person name="Hepburn T."/>
            <person name="Howarth C."/>
            <person name="Jen D."/>
            <person name="Larson L."/>
            <person name="Lewis B."/>
            <person name="Mehta T."/>
            <person name="Park D."/>
            <person name="Pearson M."/>
            <person name="Roberts A."/>
            <person name="Saif S."/>
            <person name="Shea T."/>
            <person name="Shenoy N."/>
            <person name="Sisk P."/>
            <person name="Stolte C."/>
            <person name="Sykes S."/>
            <person name="Walk T."/>
            <person name="White J."/>
            <person name="Yandava C."/>
            <person name="Klein B."/>
            <person name="McEwen J.G."/>
            <person name="Puccia R."/>
            <person name="Goldman G.H."/>
            <person name="Felipe M.S."/>
            <person name="Nino-Vega G."/>
            <person name="San-Blas G."/>
            <person name="Taylor J."/>
            <person name="Mendoza L."/>
            <person name="Galagan J."/>
            <person name="Nusbaum C."/>
            <person name="Birren B."/>
        </authorList>
    </citation>
    <scope>NUCLEOTIDE SEQUENCE [LARGE SCALE GENOMIC DNA]</scope>
    <source>
        <strain evidence="3">H88</strain>
    </source>
</reference>
<protein>
    <submittedName>
        <fullName evidence="2">Predicted protein</fullName>
    </submittedName>
</protein>
<sequence length="105" mass="11469">MAPDLSTRCEDAWRMYMSALESPQTAKELHLEALDGRTIIGGKKSSRQTPDTAAREDTNRATFRPAATKANAERDGDADGGDYSFLAFPMRAPAIQHAERPKSTA</sequence>
<evidence type="ECO:0000313" key="3">
    <source>
        <dbReference type="Proteomes" id="UP000008142"/>
    </source>
</evidence>